<name>A0A8T2TA16_CERRI</name>
<feature type="domain" description="RRM" evidence="9">
    <location>
        <begin position="286"/>
        <end position="362"/>
    </location>
</feature>
<dbReference type="SUPFAM" id="SSF54928">
    <property type="entry name" value="RNA-binding domain, RBD"/>
    <property type="match status" value="3"/>
</dbReference>
<dbReference type="GO" id="GO:0003723">
    <property type="term" value="F:RNA binding"/>
    <property type="evidence" value="ECO:0007669"/>
    <property type="project" value="UniProtKB-UniRule"/>
</dbReference>
<dbReference type="InterPro" id="IPR035979">
    <property type="entry name" value="RBD_domain_sf"/>
</dbReference>
<dbReference type="AlphaFoldDB" id="A0A8T2TA16"/>
<evidence type="ECO:0000256" key="6">
    <source>
        <dbReference type="ARBA" id="ARBA00023242"/>
    </source>
</evidence>
<evidence type="ECO:0000256" key="8">
    <source>
        <dbReference type="PROSITE-ProRule" id="PRU00176"/>
    </source>
</evidence>
<evidence type="ECO:0000256" key="2">
    <source>
        <dbReference type="ARBA" id="ARBA00004496"/>
    </source>
</evidence>
<dbReference type="PANTHER" id="PTHR24012">
    <property type="entry name" value="RNA BINDING PROTEIN"/>
    <property type="match status" value="1"/>
</dbReference>
<protein>
    <recommendedName>
        <fullName evidence="9">RRM domain-containing protein</fullName>
    </recommendedName>
</protein>
<reference evidence="10" key="1">
    <citation type="submission" date="2021-08" db="EMBL/GenBank/DDBJ databases">
        <title>WGS assembly of Ceratopteris richardii.</title>
        <authorList>
            <person name="Marchant D.B."/>
            <person name="Chen G."/>
            <person name="Jenkins J."/>
            <person name="Shu S."/>
            <person name="Leebens-Mack J."/>
            <person name="Grimwood J."/>
            <person name="Schmutz J."/>
            <person name="Soltis P."/>
            <person name="Soltis D."/>
            <person name="Chen Z.-H."/>
        </authorList>
    </citation>
    <scope>NUCLEOTIDE SEQUENCE</scope>
    <source>
        <strain evidence="10">Whitten #5841</strain>
        <tissue evidence="10">Leaf</tissue>
    </source>
</reference>
<gene>
    <name evidence="10" type="ORF">KP509_14G056400</name>
</gene>
<dbReference type="OrthoDB" id="439808at2759"/>
<dbReference type="InterPro" id="IPR000504">
    <property type="entry name" value="RRM_dom"/>
</dbReference>
<dbReference type="Proteomes" id="UP000825935">
    <property type="component" value="Chromosome 14"/>
</dbReference>
<proteinExistence type="predicted"/>
<accession>A0A8T2TA16</accession>
<feature type="domain" description="RRM" evidence="9">
    <location>
        <begin position="10"/>
        <end position="92"/>
    </location>
</feature>
<dbReference type="FunFam" id="3.30.70.330:FF:000651">
    <property type="entry name" value="Poly(A) binding protein cytoplasmic 1 like"/>
    <property type="match status" value="1"/>
</dbReference>
<dbReference type="SMART" id="SM00360">
    <property type="entry name" value="RRM"/>
    <property type="match status" value="4"/>
</dbReference>
<dbReference type="PROSITE" id="PS50102">
    <property type="entry name" value="RRM"/>
    <property type="match status" value="4"/>
</dbReference>
<organism evidence="10 11">
    <name type="scientific">Ceratopteris richardii</name>
    <name type="common">Triangle waterfern</name>
    <dbReference type="NCBI Taxonomy" id="49495"/>
    <lineage>
        <taxon>Eukaryota</taxon>
        <taxon>Viridiplantae</taxon>
        <taxon>Streptophyta</taxon>
        <taxon>Embryophyta</taxon>
        <taxon>Tracheophyta</taxon>
        <taxon>Polypodiopsida</taxon>
        <taxon>Polypodiidae</taxon>
        <taxon>Polypodiales</taxon>
        <taxon>Pteridineae</taxon>
        <taxon>Pteridaceae</taxon>
        <taxon>Parkerioideae</taxon>
        <taxon>Ceratopteris</taxon>
    </lineage>
</organism>
<evidence type="ECO:0000313" key="10">
    <source>
        <dbReference type="EMBL" id="KAH7415671.1"/>
    </source>
</evidence>
<keyword evidence="11" id="KW-1185">Reference proteome</keyword>
<dbReference type="GO" id="GO:0005634">
    <property type="term" value="C:nucleus"/>
    <property type="evidence" value="ECO:0007669"/>
    <property type="project" value="UniProtKB-SubCell"/>
</dbReference>
<dbReference type="GO" id="GO:0005737">
    <property type="term" value="C:cytoplasm"/>
    <property type="evidence" value="ECO:0007669"/>
    <property type="project" value="UniProtKB-SubCell"/>
</dbReference>
<evidence type="ECO:0000256" key="5">
    <source>
        <dbReference type="ARBA" id="ARBA00022884"/>
    </source>
</evidence>
<keyword evidence="6" id="KW-0539">Nucleus</keyword>
<evidence type="ECO:0000256" key="3">
    <source>
        <dbReference type="ARBA" id="ARBA00022490"/>
    </source>
</evidence>
<keyword evidence="3" id="KW-0963">Cytoplasm</keyword>
<dbReference type="EMBL" id="CM035419">
    <property type="protein sequence ID" value="KAH7415671.1"/>
    <property type="molecule type" value="Genomic_DNA"/>
</dbReference>
<dbReference type="InterPro" id="IPR012677">
    <property type="entry name" value="Nucleotide-bd_a/b_plait_sf"/>
</dbReference>
<feature type="domain" description="RRM" evidence="9">
    <location>
        <begin position="103"/>
        <end position="179"/>
    </location>
</feature>
<evidence type="ECO:0000313" key="11">
    <source>
        <dbReference type="Proteomes" id="UP000825935"/>
    </source>
</evidence>
<comment type="function">
    <text evidence="7">Binds the poly(A) tail of mRNA. Appears to be an important mediator of the multiple roles of the poly(A) tail in mRNA biogenesis, stability and translation.</text>
</comment>
<keyword evidence="5 8" id="KW-0694">RNA-binding</keyword>
<dbReference type="Pfam" id="PF00076">
    <property type="entry name" value="RRM_1"/>
    <property type="match status" value="4"/>
</dbReference>
<evidence type="ECO:0000256" key="4">
    <source>
        <dbReference type="ARBA" id="ARBA00022737"/>
    </source>
</evidence>
<dbReference type="CDD" id="cd12380">
    <property type="entry name" value="RRM3_I_PABPs"/>
    <property type="match status" value="1"/>
</dbReference>
<comment type="caution">
    <text evidence="10">The sequence shown here is derived from an EMBL/GenBank/DDBJ whole genome shotgun (WGS) entry which is preliminary data.</text>
</comment>
<dbReference type="Gene3D" id="3.30.70.330">
    <property type="match status" value="4"/>
</dbReference>
<feature type="domain" description="RRM" evidence="9">
    <location>
        <begin position="187"/>
        <end position="264"/>
    </location>
</feature>
<evidence type="ECO:0000256" key="7">
    <source>
        <dbReference type="ARBA" id="ARBA00054110"/>
    </source>
</evidence>
<evidence type="ECO:0000256" key="1">
    <source>
        <dbReference type="ARBA" id="ARBA00004123"/>
    </source>
</evidence>
<evidence type="ECO:0000259" key="9">
    <source>
        <dbReference type="PROSITE" id="PS50102"/>
    </source>
</evidence>
<keyword evidence="4" id="KW-0677">Repeat</keyword>
<sequence length="673" mass="74088">MASEVSSQTIFLHISGLHSSTEEANLHDLFSGFGPVASIQIIRPSVSSTNSVCNAIVHFQPSVDRNSIVQASQSLQNTLVNGQPIRILMCDSNANPSEESCIGKVFVKGLHESIGDTELRGIFSPIGKVASCEVSLNDGRSNGYGFVQFETEEVANLSIQKMDGAEIKGKILCVAKFDPKRYVEAETNLYIKNIGREITEEALKEEFHGYGEITSLIIMKDADGNSKGFGFVSFKTKESAENALKSMNGKILGSKALYVAQAQKKAERERMLQRQFEERTQKYKGCNLYVKNLADLVDDKALCEHFSIHGNIISAKVMLDEKGLSKGFGFVCFSSPQEAQSALSDYQSILFGRPIYVAVAQPKEIRHAQLENMFAQKTAAIDGPQYGMLPFVDCPSGSCILPPPPVSCQFSPSENIMPTEVYTLPSISEPMPQCNILGAPMPKQVYTPSSVYSGFPPMPYFYGLGPYCHPQQSTSIGDFGAFLQPVGEVAPPLIPSHMIHMPFPIKGVQPTACFGRPEPSCHPQQSMCEGYFGAFSQPNPGELHMPSPVSIFQPMPCFDRWQPACHHQQSIIVGDFEISLQPNSYTELNMPPLISGSEPMSYFDRPEPSCHSRQIICGGDLRTFPQPMQRQIHMSSPVSNSKETSDFDGLQAIHYAQQRIMIGEFQIPLLSMP</sequence>
<comment type="subcellular location">
    <subcellularLocation>
        <location evidence="2">Cytoplasm</location>
    </subcellularLocation>
    <subcellularLocation>
        <location evidence="1">Nucleus</location>
    </subcellularLocation>
</comment>